<name>A0AB35BVI6_9GAMM</name>
<keyword evidence="4 6" id="KW-0012">Acyltransferase</keyword>
<dbReference type="InterPro" id="IPR016035">
    <property type="entry name" value="Acyl_Trfase/lysoPLipase"/>
</dbReference>
<feature type="active site" evidence="7">
    <location>
        <position position="202"/>
    </location>
</feature>
<dbReference type="GO" id="GO:0005829">
    <property type="term" value="C:cytosol"/>
    <property type="evidence" value="ECO:0007669"/>
    <property type="project" value="TreeGrafter"/>
</dbReference>
<dbReference type="FunFam" id="3.30.70.250:FF:000001">
    <property type="entry name" value="Malonyl CoA-acyl carrier protein transacylase"/>
    <property type="match status" value="1"/>
</dbReference>
<feature type="domain" description="Malonyl-CoA:ACP transacylase (MAT)" evidence="8">
    <location>
        <begin position="9"/>
        <end position="306"/>
    </location>
</feature>
<dbReference type="GO" id="GO:0006633">
    <property type="term" value="P:fatty acid biosynthetic process"/>
    <property type="evidence" value="ECO:0007669"/>
    <property type="project" value="TreeGrafter"/>
</dbReference>
<feature type="active site" evidence="7">
    <location>
        <position position="93"/>
    </location>
</feature>
<dbReference type="InterPro" id="IPR024925">
    <property type="entry name" value="Malonyl_CoA-ACP_transAc"/>
</dbReference>
<dbReference type="EC" id="2.3.1.39" evidence="1 6"/>
<dbReference type="Gene3D" id="3.30.70.250">
    <property type="entry name" value="Malonyl-CoA ACP transacylase, ACP-binding"/>
    <property type="match status" value="1"/>
</dbReference>
<evidence type="ECO:0000259" key="8">
    <source>
        <dbReference type="SMART" id="SM00827"/>
    </source>
</evidence>
<proteinExistence type="inferred from homology"/>
<accession>A0AB35BVI6</accession>
<dbReference type="InterPro" id="IPR014043">
    <property type="entry name" value="Acyl_transferase_dom"/>
</dbReference>
<evidence type="ECO:0000313" key="10">
    <source>
        <dbReference type="Proteomes" id="UP000680020"/>
    </source>
</evidence>
<keyword evidence="3 6" id="KW-0808">Transferase</keyword>
<dbReference type="InterPro" id="IPR004410">
    <property type="entry name" value="Malonyl_CoA-ACP_transAc_FabD"/>
</dbReference>
<protein>
    <recommendedName>
        <fullName evidence="2 6">Malonyl CoA-acyl carrier protein transacylase</fullName>
        <ecNumber evidence="1 6">2.3.1.39</ecNumber>
    </recommendedName>
</protein>
<evidence type="ECO:0000256" key="1">
    <source>
        <dbReference type="ARBA" id="ARBA00013258"/>
    </source>
</evidence>
<dbReference type="EMBL" id="JAGIBU010000002">
    <property type="protein sequence ID" value="MBS7824245.1"/>
    <property type="molecule type" value="Genomic_DNA"/>
</dbReference>
<dbReference type="GO" id="GO:0004314">
    <property type="term" value="F:[acyl-carrier-protein] S-malonyltransferase activity"/>
    <property type="evidence" value="ECO:0007669"/>
    <property type="project" value="UniProtKB-EC"/>
</dbReference>
<dbReference type="AlphaFoldDB" id="A0AB35BVI6"/>
<dbReference type="PANTHER" id="PTHR42681:SF1">
    <property type="entry name" value="MALONYL-COA-ACYL CARRIER PROTEIN TRANSACYLASE, MITOCHONDRIAL"/>
    <property type="match status" value="1"/>
</dbReference>
<evidence type="ECO:0000313" key="9">
    <source>
        <dbReference type="EMBL" id="MBS7824245.1"/>
    </source>
</evidence>
<comment type="caution">
    <text evidence="9">The sequence shown here is derived from an EMBL/GenBank/DDBJ whole genome shotgun (WGS) entry which is preliminary data.</text>
</comment>
<evidence type="ECO:0000256" key="4">
    <source>
        <dbReference type="ARBA" id="ARBA00023315"/>
    </source>
</evidence>
<evidence type="ECO:0000256" key="3">
    <source>
        <dbReference type="ARBA" id="ARBA00022679"/>
    </source>
</evidence>
<organism evidence="9 10">
    <name type="scientific">Wohlfahrtiimonas chitiniclastica</name>
    <dbReference type="NCBI Taxonomy" id="400946"/>
    <lineage>
        <taxon>Bacteria</taxon>
        <taxon>Pseudomonadati</taxon>
        <taxon>Pseudomonadota</taxon>
        <taxon>Gammaproteobacteria</taxon>
        <taxon>Cardiobacteriales</taxon>
        <taxon>Ignatzschineriaceae</taxon>
        <taxon>Wohlfahrtiimonas</taxon>
    </lineage>
</organism>
<evidence type="ECO:0000256" key="6">
    <source>
        <dbReference type="PIRNR" id="PIRNR000446"/>
    </source>
</evidence>
<dbReference type="PANTHER" id="PTHR42681">
    <property type="entry name" value="MALONYL-COA-ACYL CARRIER PROTEIN TRANSACYLASE, MITOCHONDRIAL"/>
    <property type="match status" value="1"/>
</dbReference>
<dbReference type="InterPro" id="IPR050858">
    <property type="entry name" value="Mal-CoA-ACP_Trans/PKS_FabD"/>
</dbReference>
<dbReference type="PIRSF" id="PIRSF000446">
    <property type="entry name" value="Mct"/>
    <property type="match status" value="1"/>
</dbReference>
<evidence type="ECO:0000256" key="5">
    <source>
        <dbReference type="ARBA" id="ARBA00048462"/>
    </source>
</evidence>
<dbReference type="Gene3D" id="3.40.366.10">
    <property type="entry name" value="Malonyl-Coenzyme A Acyl Carrier Protein, domain 2"/>
    <property type="match status" value="1"/>
</dbReference>
<comment type="catalytic activity">
    <reaction evidence="5 6">
        <text>holo-[ACP] + malonyl-CoA = malonyl-[ACP] + CoA</text>
        <dbReference type="Rhea" id="RHEA:41792"/>
        <dbReference type="Rhea" id="RHEA-COMP:9623"/>
        <dbReference type="Rhea" id="RHEA-COMP:9685"/>
        <dbReference type="ChEBI" id="CHEBI:57287"/>
        <dbReference type="ChEBI" id="CHEBI:57384"/>
        <dbReference type="ChEBI" id="CHEBI:64479"/>
        <dbReference type="ChEBI" id="CHEBI:78449"/>
        <dbReference type="EC" id="2.3.1.39"/>
    </reaction>
</comment>
<dbReference type="InterPro" id="IPR016036">
    <property type="entry name" value="Malonyl_transacylase_ACP-bd"/>
</dbReference>
<comment type="similarity">
    <text evidence="6">Belongs to the fabD family.</text>
</comment>
<dbReference type="Pfam" id="PF00698">
    <property type="entry name" value="Acyl_transf_1"/>
    <property type="match status" value="1"/>
</dbReference>
<dbReference type="SUPFAM" id="SSF55048">
    <property type="entry name" value="Probable ACP-binding domain of malonyl-CoA ACP transacylase"/>
    <property type="match status" value="1"/>
</dbReference>
<dbReference type="Proteomes" id="UP000680020">
    <property type="component" value="Unassembled WGS sequence"/>
</dbReference>
<evidence type="ECO:0000256" key="2">
    <source>
        <dbReference type="ARBA" id="ARBA00018953"/>
    </source>
</evidence>
<evidence type="ECO:0000256" key="7">
    <source>
        <dbReference type="PIRSR" id="PIRSR000446-1"/>
    </source>
</evidence>
<reference evidence="9" key="1">
    <citation type="submission" date="2021-03" db="EMBL/GenBank/DDBJ databases">
        <title>Identification and antibiotic profiling of Wohlfahrtiimonas chitiniclastica, an underestimated human pathogen.</title>
        <authorList>
            <person name="Kopf A."/>
            <person name="Bunk B."/>
            <person name="Coldewey S."/>
            <person name="Gunzer F."/>
            <person name="Riedel T."/>
            <person name="Schroettner P."/>
        </authorList>
    </citation>
    <scope>NUCLEOTIDE SEQUENCE</scope>
    <source>
        <strain evidence="9">DSM 100917</strain>
    </source>
</reference>
<sequence length="314" mass="33305">MIQNDLAFIFPGQGSQTEGMLSDVKDHPVVAATLAEANEALGFDLSTIILEGSKEELSKTVITQPAILTVSIALWRLWCESTEIRPQFLAGHSLGEYSAMVAAGVLSFKDAVQLVSKRASYMQEAVQPGEGAMAAILGMDDAAVVALCEEVAHGDVLSAVNFNSPGQVVIAGTAAAVKRASVLAKEKGARKAMPLPVSVPSHCMLMKPAADRLAVDMAALTFNAPSIAVLHNVDVQSHTDAQTIKTCLIEQLYQPVRWTETIEAMAKAGVTRLVECGPGKVLTGLNKRIDKGLTSYNIDSEATLNEVVENFASN</sequence>
<dbReference type="NCBIfam" id="TIGR00128">
    <property type="entry name" value="fabD"/>
    <property type="match status" value="1"/>
</dbReference>
<gene>
    <name evidence="9" type="primary">fabD</name>
    <name evidence="9" type="ORF">J7561_03380</name>
</gene>
<dbReference type="SUPFAM" id="SSF52151">
    <property type="entry name" value="FabD/lysophospholipase-like"/>
    <property type="match status" value="1"/>
</dbReference>
<dbReference type="SMART" id="SM00827">
    <property type="entry name" value="PKS_AT"/>
    <property type="match status" value="1"/>
</dbReference>
<dbReference type="InterPro" id="IPR001227">
    <property type="entry name" value="Ac_transferase_dom_sf"/>
</dbReference>